<feature type="transmembrane region" description="Helical" evidence="6">
    <location>
        <begin position="266"/>
        <end position="291"/>
    </location>
</feature>
<dbReference type="Proteomes" id="UP000400924">
    <property type="component" value="Unassembled WGS sequence"/>
</dbReference>
<dbReference type="Pfam" id="PF07690">
    <property type="entry name" value="MFS_1"/>
    <property type="match status" value="1"/>
</dbReference>
<feature type="domain" description="Major facilitator superfamily (MFS) profile" evidence="7">
    <location>
        <begin position="1"/>
        <end position="352"/>
    </location>
</feature>
<dbReference type="EMBL" id="VJZC01000005">
    <property type="protein sequence ID" value="MPY55928.1"/>
    <property type="molecule type" value="Genomic_DNA"/>
</dbReference>
<dbReference type="GO" id="GO:0005886">
    <property type="term" value="C:plasma membrane"/>
    <property type="evidence" value="ECO:0007669"/>
    <property type="project" value="UniProtKB-SubCell"/>
</dbReference>
<comment type="caution">
    <text evidence="8">The sequence shown here is derived from an EMBL/GenBank/DDBJ whole genome shotgun (WGS) entry which is preliminary data.</text>
</comment>
<comment type="subcellular location">
    <subcellularLocation>
        <location evidence="1">Cell membrane</location>
        <topology evidence="1">Multi-pass membrane protein</topology>
    </subcellularLocation>
</comment>
<keyword evidence="5 6" id="KW-0472">Membrane</keyword>
<dbReference type="Gene3D" id="1.20.1250.20">
    <property type="entry name" value="MFS general substrate transporter like domains"/>
    <property type="match status" value="1"/>
</dbReference>
<feature type="transmembrane region" description="Helical" evidence="6">
    <location>
        <begin position="178"/>
        <end position="198"/>
    </location>
</feature>
<evidence type="ECO:0000256" key="1">
    <source>
        <dbReference type="ARBA" id="ARBA00004651"/>
    </source>
</evidence>
<feature type="transmembrane region" description="Helical" evidence="6">
    <location>
        <begin position="20"/>
        <end position="38"/>
    </location>
</feature>
<feature type="transmembrane region" description="Helical" evidence="6">
    <location>
        <begin position="50"/>
        <end position="68"/>
    </location>
</feature>
<name>A0A5N8XAK1_9ACTN</name>
<dbReference type="InterPro" id="IPR011701">
    <property type="entry name" value="MFS"/>
</dbReference>
<feature type="transmembrane region" description="Helical" evidence="6">
    <location>
        <begin position="132"/>
        <end position="150"/>
    </location>
</feature>
<dbReference type="SUPFAM" id="SSF103473">
    <property type="entry name" value="MFS general substrate transporter"/>
    <property type="match status" value="1"/>
</dbReference>
<proteinExistence type="predicted"/>
<keyword evidence="3 6" id="KW-0812">Transmembrane</keyword>
<reference evidence="8 9" key="1">
    <citation type="submission" date="2019-07" db="EMBL/GenBank/DDBJ databases">
        <title>New species of Amycolatopsis and Streptomyces.</title>
        <authorList>
            <person name="Duangmal K."/>
            <person name="Teo W.F.A."/>
            <person name="Lipun K."/>
        </authorList>
    </citation>
    <scope>NUCLEOTIDE SEQUENCE [LARGE SCALE GENOMIC DNA]</scope>
    <source>
        <strain evidence="8 9">NBRC 106415</strain>
    </source>
</reference>
<dbReference type="InterPro" id="IPR036259">
    <property type="entry name" value="MFS_trans_sf"/>
</dbReference>
<evidence type="ECO:0000256" key="2">
    <source>
        <dbReference type="ARBA" id="ARBA00022475"/>
    </source>
</evidence>
<keyword evidence="9" id="KW-1185">Reference proteome</keyword>
<dbReference type="AlphaFoldDB" id="A0A5N8XAK1"/>
<feature type="transmembrane region" description="Helical" evidence="6">
    <location>
        <begin position="298"/>
        <end position="317"/>
    </location>
</feature>
<feature type="transmembrane region" description="Helical" evidence="6">
    <location>
        <begin position="74"/>
        <end position="95"/>
    </location>
</feature>
<evidence type="ECO:0000259" key="7">
    <source>
        <dbReference type="PROSITE" id="PS50850"/>
    </source>
</evidence>
<dbReference type="PROSITE" id="PS50850">
    <property type="entry name" value="MFS"/>
    <property type="match status" value="1"/>
</dbReference>
<feature type="transmembrane region" description="Helical" evidence="6">
    <location>
        <begin position="323"/>
        <end position="345"/>
    </location>
</feature>
<dbReference type="InterPro" id="IPR050189">
    <property type="entry name" value="MFS_Efflux_Transporters"/>
</dbReference>
<evidence type="ECO:0000256" key="6">
    <source>
        <dbReference type="SAM" id="Phobius"/>
    </source>
</evidence>
<dbReference type="PANTHER" id="PTHR43124">
    <property type="entry name" value="PURINE EFFLUX PUMP PBUE"/>
    <property type="match status" value="1"/>
</dbReference>
<evidence type="ECO:0000256" key="3">
    <source>
        <dbReference type="ARBA" id="ARBA00022692"/>
    </source>
</evidence>
<accession>A0A5N8XAK1</accession>
<feature type="transmembrane region" description="Helical" evidence="6">
    <location>
        <begin position="242"/>
        <end position="260"/>
    </location>
</feature>
<keyword evidence="4 6" id="KW-1133">Transmembrane helix</keyword>
<gene>
    <name evidence="8" type="ORF">FNH08_01605</name>
</gene>
<protein>
    <submittedName>
        <fullName evidence="8">MFS transporter</fullName>
    </submittedName>
</protein>
<feature type="transmembrane region" description="Helical" evidence="6">
    <location>
        <begin position="107"/>
        <end position="126"/>
    </location>
</feature>
<organism evidence="8 9">
    <name type="scientific">Streptomyces spongiae</name>
    <dbReference type="NCBI Taxonomy" id="565072"/>
    <lineage>
        <taxon>Bacteria</taxon>
        <taxon>Bacillati</taxon>
        <taxon>Actinomycetota</taxon>
        <taxon>Actinomycetes</taxon>
        <taxon>Kitasatosporales</taxon>
        <taxon>Streptomycetaceae</taxon>
        <taxon>Streptomyces</taxon>
    </lineage>
</organism>
<evidence type="ECO:0000313" key="8">
    <source>
        <dbReference type="EMBL" id="MPY55928.1"/>
    </source>
</evidence>
<dbReference type="OrthoDB" id="5188675at2"/>
<dbReference type="PANTHER" id="PTHR43124:SF10">
    <property type="entry name" value="PURINE EFFLUX PUMP PBUE"/>
    <property type="match status" value="1"/>
</dbReference>
<dbReference type="InterPro" id="IPR020846">
    <property type="entry name" value="MFS_dom"/>
</dbReference>
<keyword evidence="2" id="KW-1003">Cell membrane</keyword>
<dbReference type="GO" id="GO:0022857">
    <property type="term" value="F:transmembrane transporter activity"/>
    <property type="evidence" value="ECO:0007669"/>
    <property type="project" value="InterPro"/>
</dbReference>
<sequence length="367" mass="37249">MPVFVEDIASRFRMSDSESGLVAASQLLATAVVTLAMAERATRPGRVKSARLGLLVAVVGFVGATFVSDPVSLIVANLVIGVGLGMVYAMATAALASTDNPDRASTLTVVGTVCATALLLVAVPAANQNLTEGFGCLVMGVACLIGWPLVGRLPDASPPQVTEVVQEKKTGTAPRPSAVLLTGMALLWAVTLGAWSYASVLGHEHTGMSSSDLSIVLAVSSVAALVGAVVGPYVAQRLGRMRSLAGFVVVQAVSMALLVTTHSSPLFIVMSVVWQATQLAVLIQTLGAAAVLDSTGRLVASLSGASALGVGFGPLLVGTFLDTLGITVLGVLLGMGTFVASLPILKMTVSASESIPAAERDEAPSVQ</sequence>
<evidence type="ECO:0000256" key="5">
    <source>
        <dbReference type="ARBA" id="ARBA00023136"/>
    </source>
</evidence>
<feature type="transmembrane region" description="Helical" evidence="6">
    <location>
        <begin position="213"/>
        <end position="235"/>
    </location>
</feature>
<evidence type="ECO:0000256" key="4">
    <source>
        <dbReference type="ARBA" id="ARBA00022989"/>
    </source>
</evidence>
<evidence type="ECO:0000313" key="9">
    <source>
        <dbReference type="Proteomes" id="UP000400924"/>
    </source>
</evidence>